<gene>
    <name evidence="3" type="ORF">CRI93_14070</name>
</gene>
<dbReference type="OrthoDB" id="395856at2"/>
<dbReference type="InterPro" id="IPR036412">
    <property type="entry name" value="HAD-like_sf"/>
</dbReference>
<dbReference type="GO" id="GO:0009279">
    <property type="term" value="C:cell outer membrane"/>
    <property type="evidence" value="ECO:0007669"/>
    <property type="project" value="InterPro"/>
</dbReference>
<keyword evidence="3" id="KW-0449">Lipoprotein</keyword>
<dbReference type="Proteomes" id="UP000221024">
    <property type="component" value="Unassembled WGS sequence"/>
</dbReference>
<dbReference type="PIRSF" id="PIRSF019271">
    <property type="entry name" value="Acid_Ptase_C"/>
    <property type="match status" value="1"/>
</dbReference>
<protein>
    <submittedName>
        <fullName evidence="3">5'-nucleotidase, lipoprotein e(P4) family</fullName>
    </submittedName>
</protein>
<reference evidence="3 4" key="1">
    <citation type="submission" date="2017-10" db="EMBL/GenBank/DDBJ databases">
        <title>Draft genome of Longimonas halophila.</title>
        <authorList>
            <person name="Goh K.M."/>
            <person name="Shamsir M.S."/>
            <person name="Lim S.W."/>
        </authorList>
    </citation>
    <scope>NUCLEOTIDE SEQUENCE [LARGE SCALE GENOMIC DNA]</scope>
    <source>
        <strain evidence="3 4">KCTC 42399</strain>
    </source>
</reference>
<keyword evidence="4" id="KW-1185">Reference proteome</keyword>
<evidence type="ECO:0000313" key="3">
    <source>
        <dbReference type="EMBL" id="PEN05036.1"/>
    </source>
</evidence>
<dbReference type="SFLD" id="SFLDG01125">
    <property type="entry name" value="C1.1:_Acid_Phosphatase_Like"/>
    <property type="match status" value="1"/>
</dbReference>
<dbReference type="Pfam" id="PF03767">
    <property type="entry name" value="Acid_phosphat_B"/>
    <property type="match status" value="1"/>
</dbReference>
<dbReference type="RefSeq" id="WP_098063282.1">
    <property type="nucleotide sequence ID" value="NZ_PDEP01000017.1"/>
</dbReference>
<dbReference type="AlphaFoldDB" id="A0A2H3NI71"/>
<dbReference type="PROSITE" id="PS51257">
    <property type="entry name" value="PROKAR_LIPOPROTEIN"/>
    <property type="match status" value="1"/>
</dbReference>
<evidence type="ECO:0000256" key="1">
    <source>
        <dbReference type="ARBA" id="ARBA00022729"/>
    </source>
</evidence>
<dbReference type="InterPro" id="IPR006423">
    <property type="entry name" value="Lipo_e_P4"/>
</dbReference>
<accession>A0A2H3NI71</accession>
<feature type="chain" id="PRO_5013615108" evidence="2">
    <location>
        <begin position="26"/>
        <end position="302"/>
    </location>
</feature>
<dbReference type="NCBIfam" id="TIGR01533">
    <property type="entry name" value="lipo_e_P4"/>
    <property type="match status" value="1"/>
</dbReference>
<dbReference type="SUPFAM" id="SSF56784">
    <property type="entry name" value="HAD-like"/>
    <property type="match status" value="1"/>
</dbReference>
<comment type="caution">
    <text evidence="3">The sequence shown here is derived from an EMBL/GenBank/DDBJ whole genome shotgun (WGS) entry which is preliminary data.</text>
</comment>
<dbReference type="PANTHER" id="PTHR31284:SF10">
    <property type="entry name" value="ACID PHOSPHATASE-LIKE PROTEIN"/>
    <property type="match status" value="1"/>
</dbReference>
<name>A0A2H3NI71_9BACT</name>
<proteinExistence type="predicted"/>
<feature type="signal peptide" evidence="2">
    <location>
        <begin position="1"/>
        <end position="25"/>
    </location>
</feature>
<dbReference type="PANTHER" id="PTHR31284">
    <property type="entry name" value="ACID PHOSPHATASE-LIKE PROTEIN"/>
    <property type="match status" value="1"/>
</dbReference>
<dbReference type="SFLD" id="SFLDS00003">
    <property type="entry name" value="Haloacid_Dehalogenase"/>
    <property type="match status" value="1"/>
</dbReference>
<evidence type="ECO:0000256" key="2">
    <source>
        <dbReference type="SAM" id="SignalP"/>
    </source>
</evidence>
<dbReference type="InterPro" id="IPR005519">
    <property type="entry name" value="Acid_phosphat_B-like"/>
</dbReference>
<dbReference type="InterPro" id="IPR023214">
    <property type="entry name" value="HAD_sf"/>
</dbReference>
<evidence type="ECO:0000313" key="4">
    <source>
        <dbReference type="Proteomes" id="UP000221024"/>
    </source>
</evidence>
<sequence>MFHRWTTRTALLLFLMIGVGGCASTASTTESSEQTAPATAQAELQHQSLNATLWVQRSAEYGALVRQTYAQAAQQLPALLQDSTLTAAVEQNEQMRVGAYADLPPAVILDVDETVLDNSAYQARLILDDETYDTESWNAWCRERTATAVPGALRFVEEAANAGVAVFYLTNRRNVVRKATRDNLEALGFPVSEERLIMRGQREDWSASDKAPRREHIMQSHRIVMQIGDNLGDFLSEVETTLNERERMSATHRGFWGTRWFMLPNPQYGSWEGALFDYDYSLSPEEQLQRKRDQLVPARSEE</sequence>
<dbReference type="Gene3D" id="3.40.50.1000">
    <property type="entry name" value="HAD superfamily/HAD-like"/>
    <property type="match status" value="1"/>
</dbReference>
<keyword evidence="1 2" id="KW-0732">Signal</keyword>
<dbReference type="EMBL" id="PDEP01000017">
    <property type="protein sequence ID" value="PEN05036.1"/>
    <property type="molecule type" value="Genomic_DNA"/>
</dbReference>
<organism evidence="3 4">
    <name type="scientific">Longimonas halophila</name>
    <dbReference type="NCBI Taxonomy" id="1469170"/>
    <lineage>
        <taxon>Bacteria</taxon>
        <taxon>Pseudomonadati</taxon>
        <taxon>Rhodothermota</taxon>
        <taxon>Rhodothermia</taxon>
        <taxon>Rhodothermales</taxon>
        <taxon>Salisaetaceae</taxon>
        <taxon>Longimonas</taxon>
    </lineage>
</organism>